<reference evidence="3" key="3">
    <citation type="submission" date="2015-06" db="UniProtKB">
        <authorList>
            <consortium name="EnsemblMetazoa"/>
        </authorList>
    </citation>
    <scope>IDENTIFICATION</scope>
</reference>
<evidence type="ECO:0000313" key="4">
    <source>
        <dbReference type="Proteomes" id="UP000015101"/>
    </source>
</evidence>
<protein>
    <submittedName>
        <fullName evidence="2 3">Uncharacterized protein</fullName>
    </submittedName>
</protein>
<evidence type="ECO:0000313" key="3">
    <source>
        <dbReference type="EnsemblMetazoa" id="HelroP193812"/>
    </source>
</evidence>
<dbReference type="GeneID" id="20212784"/>
<keyword evidence="4" id="KW-1185">Reference proteome</keyword>
<dbReference type="Proteomes" id="UP000015101">
    <property type="component" value="Unassembled WGS sequence"/>
</dbReference>
<dbReference type="CTD" id="20212784"/>
<dbReference type="InParanoid" id="T1FVD8"/>
<reference evidence="4" key="1">
    <citation type="submission" date="2012-12" db="EMBL/GenBank/DDBJ databases">
        <authorList>
            <person name="Hellsten U."/>
            <person name="Grimwood J."/>
            <person name="Chapman J.A."/>
            <person name="Shapiro H."/>
            <person name="Aerts A."/>
            <person name="Otillar R.P."/>
            <person name="Terry A.Y."/>
            <person name="Boore J.L."/>
            <person name="Simakov O."/>
            <person name="Marletaz F."/>
            <person name="Cho S.-J."/>
            <person name="Edsinger-Gonzales E."/>
            <person name="Havlak P."/>
            <person name="Kuo D.-H."/>
            <person name="Larsson T."/>
            <person name="Lv J."/>
            <person name="Arendt D."/>
            <person name="Savage R."/>
            <person name="Osoegawa K."/>
            <person name="de Jong P."/>
            <person name="Lindberg D.R."/>
            <person name="Seaver E.C."/>
            <person name="Weisblat D.A."/>
            <person name="Putnam N.H."/>
            <person name="Grigoriev I.V."/>
            <person name="Rokhsar D.S."/>
        </authorList>
    </citation>
    <scope>NUCLEOTIDE SEQUENCE</scope>
</reference>
<evidence type="ECO:0000256" key="1">
    <source>
        <dbReference type="SAM" id="MobiDB-lite"/>
    </source>
</evidence>
<accession>T1FVD8</accession>
<name>T1FVD8_HELRO</name>
<dbReference type="RefSeq" id="XP_009027782.1">
    <property type="nucleotide sequence ID" value="XM_009029534.1"/>
</dbReference>
<dbReference type="AlphaFoldDB" id="T1FVD8"/>
<dbReference type="HOGENOM" id="CLU_2925149_0_0_1"/>
<proteinExistence type="predicted"/>
<dbReference type="EnsemblMetazoa" id="HelroT193812">
    <property type="protein sequence ID" value="HelroP193812"/>
    <property type="gene ID" value="HelroG193812"/>
</dbReference>
<evidence type="ECO:0000313" key="2">
    <source>
        <dbReference type="EMBL" id="ESN94040.1"/>
    </source>
</evidence>
<feature type="region of interest" description="Disordered" evidence="1">
    <location>
        <begin position="1"/>
        <end position="33"/>
    </location>
</feature>
<gene>
    <name evidence="3" type="primary">20212784</name>
    <name evidence="2" type="ORF">HELRODRAFT_193812</name>
</gene>
<reference evidence="2 4" key="2">
    <citation type="journal article" date="2013" name="Nature">
        <title>Insights into bilaterian evolution from three spiralian genomes.</title>
        <authorList>
            <person name="Simakov O."/>
            <person name="Marletaz F."/>
            <person name="Cho S.J."/>
            <person name="Edsinger-Gonzales E."/>
            <person name="Havlak P."/>
            <person name="Hellsten U."/>
            <person name="Kuo D.H."/>
            <person name="Larsson T."/>
            <person name="Lv J."/>
            <person name="Arendt D."/>
            <person name="Savage R."/>
            <person name="Osoegawa K."/>
            <person name="de Jong P."/>
            <person name="Grimwood J."/>
            <person name="Chapman J.A."/>
            <person name="Shapiro H."/>
            <person name="Aerts A."/>
            <person name="Otillar R.P."/>
            <person name="Terry A.Y."/>
            <person name="Boore J.L."/>
            <person name="Grigoriev I.V."/>
            <person name="Lindberg D.R."/>
            <person name="Seaver E.C."/>
            <person name="Weisblat D.A."/>
            <person name="Putnam N.H."/>
            <person name="Rokhsar D.S."/>
        </authorList>
    </citation>
    <scope>NUCLEOTIDE SEQUENCE</scope>
</reference>
<dbReference type="KEGG" id="hro:HELRODRAFT_193812"/>
<dbReference type="EMBL" id="AMQM01007128">
    <property type="status" value="NOT_ANNOTATED_CDS"/>
    <property type="molecule type" value="Genomic_DNA"/>
</dbReference>
<organism evidence="3 4">
    <name type="scientific">Helobdella robusta</name>
    <name type="common">Californian leech</name>
    <dbReference type="NCBI Taxonomy" id="6412"/>
    <lineage>
        <taxon>Eukaryota</taxon>
        <taxon>Metazoa</taxon>
        <taxon>Spiralia</taxon>
        <taxon>Lophotrochozoa</taxon>
        <taxon>Annelida</taxon>
        <taxon>Clitellata</taxon>
        <taxon>Hirudinea</taxon>
        <taxon>Rhynchobdellida</taxon>
        <taxon>Glossiphoniidae</taxon>
        <taxon>Helobdella</taxon>
    </lineage>
</organism>
<feature type="compositionally biased region" description="Basic and acidic residues" evidence="1">
    <location>
        <begin position="1"/>
        <end position="11"/>
    </location>
</feature>
<dbReference type="EMBL" id="KB097572">
    <property type="protein sequence ID" value="ESN94040.1"/>
    <property type="molecule type" value="Genomic_DNA"/>
</dbReference>
<sequence>MNNKQTNERTNGRTNRRANKRHGEAHEGNKSYSGTLFHSFHMREKLSQDVRSDCEICFVTC</sequence>